<organism evidence="6 7">
    <name type="scientific">Sphaerotilus montanus</name>
    <dbReference type="NCBI Taxonomy" id="522889"/>
    <lineage>
        <taxon>Bacteria</taxon>
        <taxon>Pseudomonadati</taxon>
        <taxon>Pseudomonadota</taxon>
        <taxon>Betaproteobacteria</taxon>
        <taxon>Burkholderiales</taxon>
        <taxon>Sphaerotilaceae</taxon>
        <taxon>Sphaerotilus</taxon>
    </lineage>
</organism>
<dbReference type="EMBL" id="JACCFH010000001">
    <property type="protein sequence ID" value="NYG34268.1"/>
    <property type="molecule type" value="Genomic_DNA"/>
</dbReference>
<protein>
    <submittedName>
        <fullName evidence="6">DNA-binding transcriptional LysR family regulator</fullName>
    </submittedName>
</protein>
<dbReference type="SUPFAM" id="SSF53850">
    <property type="entry name" value="Periplasmic binding protein-like II"/>
    <property type="match status" value="1"/>
</dbReference>
<comment type="caution">
    <text evidence="6">The sequence shown here is derived from an EMBL/GenBank/DDBJ whole genome shotgun (WGS) entry which is preliminary data.</text>
</comment>
<comment type="similarity">
    <text evidence="1">Belongs to the LysR transcriptional regulatory family.</text>
</comment>
<dbReference type="InterPro" id="IPR036388">
    <property type="entry name" value="WH-like_DNA-bd_sf"/>
</dbReference>
<sequence>MALNFDLNDLLAFRAVAELQNFRKAAESINLSQPAFSRRIEKLEDALGVRLLDRTTRSVTLTAVGRDFARKVNDLLDDLDATLLGIRGVSATRMGEVSIACVPSAVYYFLSKVIRRYHEVYPKIRVRILDASANEVLEAVSRGQADFGLNFIGSQEPDIDFQPLLEERFVAACRRDHPLARERSVAWSDLRRYDFISVSQSSGNRVLLDQALASLRERPQSIYEVQHVTTTLGLVEAGLGVAAVPSMAMPDEDHPLLVSVPLSDPVVKRTVGVIRRKGRSLSPAAQQLHAFLMEMERMSGRPGAGD</sequence>
<dbReference type="InterPro" id="IPR036390">
    <property type="entry name" value="WH_DNA-bd_sf"/>
</dbReference>
<keyword evidence="7" id="KW-1185">Reference proteome</keyword>
<gene>
    <name evidence="6" type="ORF">BDD16_003254</name>
</gene>
<name>A0A7Y9R2E1_9BURK</name>
<evidence type="ECO:0000256" key="3">
    <source>
        <dbReference type="ARBA" id="ARBA00023125"/>
    </source>
</evidence>
<dbReference type="InterPro" id="IPR000847">
    <property type="entry name" value="LysR_HTH_N"/>
</dbReference>
<dbReference type="GO" id="GO:0003700">
    <property type="term" value="F:DNA-binding transcription factor activity"/>
    <property type="evidence" value="ECO:0007669"/>
    <property type="project" value="InterPro"/>
</dbReference>
<dbReference type="SUPFAM" id="SSF46785">
    <property type="entry name" value="Winged helix' DNA-binding domain"/>
    <property type="match status" value="1"/>
</dbReference>
<evidence type="ECO:0000259" key="5">
    <source>
        <dbReference type="PROSITE" id="PS50931"/>
    </source>
</evidence>
<dbReference type="GO" id="GO:0003677">
    <property type="term" value="F:DNA binding"/>
    <property type="evidence" value="ECO:0007669"/>
    <property type="project" value="UniProtKB-KW"/>
</dbReference>
<dbReference type="FunFam" id="1.10.10.10:FF:000001">
    <property type="entry name" value="LysR family transcriptional regulator"/>
    <property type="match status" value="1"/>
</dbReference>
<keyword evidence="4" id="KW-0804">Transcription</keyword>
<dbReference type="InterPro" id="IPR050950">
    <property type="entry name" value="HTH-type_LysR_regulators"/>
</dbReference>
<dbReference type="InterPro" id="IPR005119">
    <property type="entry name" value="LysR_subst-bd"/>
</dbReference>
<dbReference type="PROSITE" id="PS50931">
    <property type="entry name" value="HTH_LYSR"/>
    <property type="match status" value="1"/>
</dbReference>
<evidence type="ECO:0000256" key="4">
    <source>
        <dbReference type="ARBA" id="ARBA00023163"/>
    </source>
</evidence>
<dbReference type="Gene3D" id="3.40.190.290">
    <property type="match status" value="1"/>
</dbReference>
<proteinExistence type="inferred from homology"/>
<feature type="domain" description="HTH lysR-type" evidence="5">
    <location>
        <begin position="5"/>
        <end position="62"/>
    </location>
</feature>
<accession>A0A7Y9R2E1</accession>
<dbReference type="PRINTS" id="PR00039">
    <property type="entry name" value="HTHLYSR"/>
</dbReference>
<evidence type="ECO:0000256" key="2">
    <source>
        <dbReference type="ARBA" id="ARBA00023015"/>
    </source>
</evidence>
<keyword evidence="2" id="KW-0805">Transcription regulation</keyword>
<reference evidence="6 7" key="1">
    <citation type="submission" date="2020-07" db="EMBL/GenBank/DDBJ databases">
        <title>Genomic Encyclopedia of Archaeal and Bacterial Type Strains, Phase II (KMG-II): from individual species to whole genera.</title>
        <authorList>
            <person name="Goeker M."/>
        </authorList>
    </citation>
    <scope>NUCLEOTIDE SEQUENCE [LARGE SCALE GENOMIC DNA]</scope>
    <source>
        <strain evidence="6 7">DSM 21226</strain>
    </source>
</reference>
<keyword evidence="3 6" id="KW-0238">DNA-binding</keyword>
<evidence type="ECO:0000313" key="7">
    <source>
        <dbReference type="Proteomes" id="UP000518288"/>
    </source>
</evidence>
<dbReference type="Proteomes" id="UP000518288">
    <property type="component" value="Unassembled WGS sequence"/>
</dbReference>
<evidence type="ECO:0000256" key="1">
    <source>
        <dbReference type="ARBA" id="ARBA00009437"/>
    </source>
</evidence>
<dbReference type="CDD" id="cd08440">
    <property type="entry name" value="PBP2_LTTR_like_4"/>
    <property type="match status" value="1"/>
</dbReference>
<evidence type="ECO:0000313" key="6">
    <source>
        <dbReference type="EMBL" id="NYG34268.1"/>
    </source>
</evidence>
<dbReference type="Pfam" id="PF03466">
    <property type="entry name" value="LysR_substrate"/>
    <property type="match status" value="1"/>
</dbReference>
<dbReference type="RefSeq" id="WP_179634941.1">
    <property type="nucleotide sequence ID" value="NZ_JACCFH010000001.1"/>
</dbReference>
<dbReference type="PANTHER" id="PTHR30419:SF8">
    <property type="entry name" value="NITROGEN ASSIMILATION TRANSCRIPTIONAL ACTIVATOR-RELATED"/>
    <property type="match status" value="1"/>
</dbReference>
<dbReference type="AlphaFoldDB" id="A0A7Y9R2E1"/>
<dbReference type="Gene3D" id="1.10.10.10">
    <property type="entry name" value="Winged helix-like DNA-binding domain superfamily/Winged helix DNA-binding domain"/>
    <property type="match status" value="1"/>
</dbReference>
<dbReference type="PANTHER" id="PTHR30419">
    <property type="entry name" value="HTH-TYPE TRANSCRIPTIONAL REGULATOR YBHD"/>
    <property type="match status" value="1"/>
</dbReference>
<dbReference type="Pfam" id="PF00126">
    <property type="entry name" value="HTH_1"/>
    <property type="match status" value="1"/>
</dbReference>
<dbReference type="GO" id="GO:0005829">
    <property type="term" value="C:cytosol"/>
    <property type="evidence" value="ECO:0007669"/>
    <property type="project" value="TreeGrafter"/>
</dbReference>